<accession>A0ABV5MKW7</accession>
<comment type="caution">
    <text evidence="2">The sequence shown here is derived from an EMBL/GenBank/DDBJ whole genome shotgun (WGS) entry which is preliminary data.</text>
</comment>
<protein>
    <submittedName>
        <fullName evidence="2">Uncharacterized protein</fullName>
    </submittedName>
</protein>
<name>A0ABV5MKW7_9ACTN</name>
<keyword evidence="3" id="KW-1185">Reference proteome</keyword>
<dbReference type="RefSeq" id="WP_223094511.1">
    <property type="nucleotide sequence ID" value="NZ_CP061913.1"/>
</dbReference>
<dbReference type="Proteomes" id="UP001589608">
    <property type="component" value="Unassembled WGS sequence"/>
</dbReference>
<evidence type="ECO:0000313" key="3">
    <source>
        <dbReference type="Proteomes" id="UP001589608"/>
    </source>
</evidence>
<feature type="compositionally biased region" description="Pro residues" evidence="1">
    <location>
        <begin position="184"/>
        <end position="198"/>
    </location>
</feature>
<proteinExistence type="predicted"/>
<feature type="region of interest" description="Disordered" evidence="1">
    <location>
        <begin position="182"/>
        <end position="225"/>
    </location>
</feature>
<evidence type="ECO:0000313" key="2">
    <source>
        <dbReference type="EMBL" id="MFB9449510.1"/>
    </source>
</evidence>
<organism evidence="2 3">
    <name type="scientific">Dactylosporangium vinaceum</name>
    <dbReference type="NCBI Taxonomy" id="53362"/>
    <lineage>
        <taxon>Bacteria</taxon>
        <taxon>Bacillati</taxon>
        <taxon>Actinomycetota</taxon>
        <taxon>Actinomycetes</taxon>
        <taxon>Micromonosporales</taxon>
        <taxon>Micromonosporaceae</taxon>
        <taxon>Dactylosporangium</taxon>
    </lineage>
</organism>
<sequence>MKDWKGELDEVVRLNRWAGPEHAASRFQQVVEHCPPNELYALEPLVAAALKSFPLGHRQRMNAFLAIRRMARPTPRPAPAPGPALAAHEPVDEVRAAGGGVGEEDFIGRVDEISALLDNVHPGEAEKAFRLLIADLSDDQLLDRQDALFDVVELFLPKRRRALVTLLDDLLDAVDVPAPAVEPVTPPVPEPEPEPVTIPAPAAIRPAPPIPRRPPKKPVPRLDPTTRDYNFRQFNGALDELGRSHIFQWATFYRDVISEYFEAFLEAGDQTRVLATAKSALLSHSSQIFTKGYKHITTNQSAPAADPVHKSLAGLQRFLDLPLEFYSTRLADAHRAGSTKSLRRLASAFMSGILMGFGEAEFDQTGEKVLPRFPRSWAHVLPFLTVPDLRELITELQPGMFRELVRDTVMPLADTLDKLVDEDPENAPLPVLSQCMARPYRLEVSLQLPPNVSDSRSIDVQCYLSPDVTRSLIEDASARAVSVVITRLRSDLRGVIEPVDRLADIVVAAESAKAEDQVKSTLERIMYSRTADSKQDRPITWNSAQSFPLESPFLATTYNHVYRGSVRALMQSFERRNGVRLWCSVRRSGKTTACASDLGSTTGQTVVITQTCDDTGQLAGGGVVYARVLEALGRSRQLPDDFVMQAVIACQSGEPGNVARYVLVLDEYETLFGTLSNYLEERPALRYLVVQPLLNQLVRFTRDNLLVFMGQQPNAHYILLDQNQLSPVVEQDSFPLFTHDVARPRAGEFFELIRKVMRDAEFEPEFVTMVYGETGGHPFLTVKLLVAFMDWLIQGRYKVSDLNPVRADLFATFAKENLTRGQILRSKHYDFFQGAAEDHLSTVGRRKNRWLHDVYTVLRRIGLDSSTTMSCSETDYEVLAERSGIHSPLRLLANACDANFLAFDGGTVRPRIPLLARIAAAVTPEMEG</sequence>
<reference evidence="2 3" key="1">
    <citation type="submission" date="2024-09" db="EMBL/GenBank/DDBJ databases">
        <authorList>
            <person name="Sun Q."/>
            <person name="Mori K."/>
        </authorList>
    </citation>
    <scope>NUCLEOTIDE SEQUENCE [LARGE SCALE GENOMIC DNA]</scope>
    <source>
        <strain evidence="2 3">JCM 3307</strain>
    </source>
</reference>
<evidence type="ECO:0000256" key="1">
    <source>
        <dbReference type="SAM" id="MobiDB-lite"/>
    </source>
</evidence>
<dbReference type="EMBL" id="JBHMCA010000067">
    <property type="protein sequence ID" value="MFB9449510.1"/>
    <property type="molecule type" value="Genomic_DNA"/>
</dbReference>
<gene>
    <name evidence="2" type="ORF">ACFFTR_41070</name>
</gene>